<organism evidence="2 3">
    <name type="scientific">Methylosinus sporium</name>
    <dbReference type="NCBI Taxonomy" id="428"/>
    <lineage>
        <taxon>Bacteria</taxon>
        <taxon>Pseudomonadati</taxon>
        <taxon>Pseudomonadota</taxon>
        <taxon>Alphaproteobacteria</taxon>
        <taxon>Hyphomicrobiales</taxon>
        <taxon>Methylocystaceae</taxon>
        <taxon>Methylosinus</taxon>
    </lineage>
</organism>
<accession>A0A549SD28</accession>
<dbReference type="SUPFAM" id="SSF81296">
    <property type="entry name" value="E set domains"/>
    <property type="match status" value="1"/>
</dbReference>
<name>A0A549SD28_METSR</name>
<dbReference type="Proteomes" id="UP000316781">
    <property type="component" value="Unassembled WGS sequence"/>
</dbReference>
<dbReference type="EMBL" id="VJMF01000110">
    <property type="protein sequence ID" value="TRL23931.1"/>
    <property type="molecule type" value="Genomic_DNA"/>
</dbReference>
<dbReference type="InterPro" id="IPR013783">
    <property type="entry name" value="Ig-like_fold"/>
</dbReference>
<dbReference type="InterPro" id="IPR007444">
    <property type="entry name" value="Glucan_biosyn_MdoG_C"/>
</dbReference>
<evidence type="ECO:0000313" key="2">
    <source>
        <dbReference type="EMBL" id="TRL23931.1"/>
    </source>
</evidence>
<dbReference type="GO" id="GO:0016051">
    <property type="term" value="P:carbohydrate biosynthetic process"/>
    <property type="evidence" value="ECO:0007669"/>
    <property type="project" value="InterPro"/>
</dbReference>
<protein>
    <recommendedName>
        <fullName evidence="1">Glucan biosynthesis periplasmic MdoG C-terminal domain-containing protein</fullName>
    </recommendedName>
</protein>
<evidence type="ECO:0000259" key="1">
    <source>
        <dbReference type="Pfam" id="PF04349"/>
    </source>
</evidence>
<reference evidence="2 3" key="1">
    <citation type="submission" date="2019-07" db="EMBL/GenBank/DDBJ databases">
        <title>Ln-dependent methylotrophs.</title>
        <authorList>
            <person name="Tani A."/>
        </authorList>
    </citation>
    <scope>NUCLEOTIDE SEQUENCE [LARGE SCALE GENOMIC DNA]</scope>
    <source>
        <strain evidence="2 3">SM89A</strain>
    </source>
</reference>
<dbReference type="InterPro" id="IPR014756">
    <property type="entry name" value="Ig_E-set"/>
</dbReference>
<proteinExistence type="predicted"/>
<sequence>FDVDPAGETFCELRLVLQSGDEPISETWLYRWTV</sequence>
<dbReference type="RefSeq" id="WP_142864600.1">
    <property type="nucleotide sequence ID" value="NZ_VJMF01000110.1"/>
</dbReference>
<dbReference type="GO" id="GO:0042597">
    <property type="term" value="C:periplasmic space"/>
    <property type="evidence" value="ECO:0007669"/>
    <property type="project" value="InterPro"/>
</dbReference>
<gene>
    <name evidence="2" type="ORF">FM996_20615</name>
</gene>
<comment type="caution">
    <text evidence="2">The sequence shown here is derived from an EMBL/GenBank/DDBJ whole genome shotgun (WGS) entry which is preliminary data.</text>
</comment>
<evidence type="ECO:0000313" key="3">
    <source>
        <dbReference type="Proteomes" id="UP000316781"/>
    </source>
</evidence>
<feature type="domain" description="Glucan biosynthesis periplasmic MdoG C-terminal" evidence="1">
    <location>
        <begin position="1"/>
        <end position="32"/>
    </location>
</feature>
<dbReference type="Gene3D" id="2.60.40.10">
    <property type="entry name" value="Immunoglobulins"/>
    <property type="match status" value="1"/>
</dbReference>
<feature type="non-terminal residue" evidence="2">
    <location>
        <position position="1"/>
    </location>
</feature>
<dbReference type="AlphaFoldDB" id="A0A549SD28"/>
<dbReference type="Pfam" id="PF04349">
    <property type="entry name" value="MdoG"/>
    <property type="match status" value="1"/>
</dbReference>